<dbReference type="EMBL" id="MU150245">
    <property type="protein sequence ID" value="KAF9465727.1"/>
    <property type="molecule type" value="Genomic_DNA"/>
</dbReference>
<comment type="caution">
    <text evidence="1">The sequence shown here is derived from an EMBL/GenBank/DDBJ whole genome shotgun (WGS) entry which is preliminary data.</text>
</comment>
<organism evidence="1 2">
    <name type="scientific">Collybia nuda</name>
    <dbReference type="NCBI Taxonomy" id="64659"/>
    <lineage>
        <taxon>Eukaryota</taxon>
        <taxon>Fungi</taxon>
        <taxon>Dikarya</taxon>
        <taxon>Basidiomycota</taxon>
        <taxon>Agaricomycotina</taxon>
        <taxon>Agaricomycetes</taxon>
        <taxon>Agaricomycetidae</taxon>
        <taxon>Agaricales</taxon>
        <taxon>Tricholomatineae</taxon>
        <taxon>Clitocybaceae</taxon>
        <taxon>Collybia</taxon>
    </lineage>
</organism>
<evidence type="ECO:0000313" key="2">
    <source>
        <dbReference type="Proteomes" id="UP000807353"/>
    </source>
</evidence>
<reference evidence="1" key="1">
    <citation type="submission" date="2020-11" db="EMBL/GenBank/DDBJ databases">
        <authorList>
            <consortium name="DOE Joint Genome Institute"/>
            <person name="Ahrendt S."/>
            <person name="Riley R."/>
            <person name="Andreopoulos W."/>
            <person name="Labutti K."/>
            <person name="Pangilinan J."/>
            <person name="Ruiz-Duenas F.J."/>
            <person name="Barrasa J.M."/>
            <person name="Sanchez-Garcia M."/>
            <person name="Camarero S."/>
            <person name="Miyauchi S."/>
            <person name="Serrano A."/>
            <person name="Linde D."/>
            <person name="Babiker R."/>
            <person name="Drula E."/>
            <person name="Ayuso-Fernandez I."/>
            <person name="Pacheco R."/>
            <person name="Padilla G."/>
            <person name="Ferreira P."/>
            <person name="Barriuso J."/>
            <person name="Kellner H."/>
            <person name="Castanera R."/>
            <person name="Alfaro M."/>
            <person name="Ramirez L."/>
            <person name="Pisabarro A.G."/>
            <person name="Kuo A."/>
            <person name="Tritt A."/>
            <person name="Lipzen A."/>
            <person name="He G."/>
            <person name="Yan M."/>
            <person name="Ng V."/>
            <person name="Cullen D."/>
            <person name="Martin F."/>
            <person name="Rosso M.-N."/>
            <person name="Henrissat B."/>
            <person name="Hibbett D."/>
            <person name="Martinez A.T."/>
            <person name="Grigoriev I.V."/>
        </authorList>
    </citation>
    <scope>NUCLEOTIDE SEQUENCE</scope>
    <source>
        <strain evidence="1">CBS 247.69</strain>
    </source>
</reference>
<name>A0A9P6CH20_9AGAR</name>
<evidence type="ECO:0000313" key="1">
    <source>
        <dbReference type="EMBL" id="KAF9465727.1"/>
    </source>
</evidence>
<keyword evidence="2" id="KW-1185">Reference proteome</keyword>
<proteinExistence type="predicted"/>
<sequence>MTWCTTLETTPAMPSKDSQFLRQSRQFPANMASLSSLSLPPGSLAIFGFIMVVPLDISAIIHGLHRLLGSAWSGLGRLLYGVRWMYYESL</sequence>
<feature type="non-terminal residue" evidence="1">
    <location>
        <position position="90"/>
    </location>
</feature>
<dbReference type="Proteomes" id="UP000807353">
    <property type="component" value="Unassembled WGS sequence"/>
</dbReference>
<gene>
    <name evidence="1" type="ORF">BDZ94DRAFT_1252991</name>
</gene>
<accession>A0A9P6CH20</accession>
<protein>
    <submittedName>
        <fullName evidence="1">Uncharacterized protein</fullName>
    </submittedName>
</protein>
<dbReference type="AlphaFoldDB" id="A0A9P6CH20"/>